<dbReference type="PROSITE" id="PS50943">
    <property type="entry name" value="HTH_CROC1"/>
    <property type="match status" value="1"/>
</dbReference>
<feature type="compositionally biased region" description="Pro residues" evidence="2">
    <location>
        <begin position="69"/>
        <end position="80"/>
    </location>
</feature>
<name>A0ABW5FKI9_9PSEU</name>
<dbReference type="Pfam" id="PF07883">
    <property type="entry name" value="Cupin_2"/>
    <property type="match status" value="1"/>
</dbReference>
<sequence length="221" mass="24060">MDSAGSRIRSARRARGMSLRALAEKVGVSASMLSLLENGRSRSSVRTLYAVVEALDMTMDELFAEPGPSSAPPPPAPDGPEAPSSAITVVRAEHRRRIEMETGVIWERLGRNANDGLEFMLVIYPPGAKSSDSGRYQRHNGLECAHVMQGELTCRVGFEEVTLHAGDSITFDSSRPHLLENGGTEEVRAVWVVLHRHAEEAPSHLPGLAVGDRGRWPDRSS</sequence>
<keyword evidence="1" id="KW-0238">DNA-binding</keyword>
<dbReference type="SUPFAM" id="SSF51182">
    <property type="entry name" value="RmlC-like cupins"/>
    <property type="match status" value="1"/>
</dbReference>
<proteinExistence type="predicted"/>
<dbReference type="EMBL" id="JBHUKR010000004">
    <property type="protein sequence ID" value="MFD2415085.1"/>
    <property type="molecule type" value="Genomic_DNA"/>
</dbReference>
<dbReference type="SUPFAM" id="SSF47413">
    <property type="entry name" value="lambda repressor-like DNA-binding domains"/>
    <property type="match status" value="1"/>
</dbReference>
<evidence type="ECO:0000259" key="3">
    <source>
        <dbReference type="PROSITE" id="PS50943"/>
    </source>
</evidence>
<feature type="domain" description="HTH cro/C1-type" evidence="3">
    <location>
        <begin position="8"/>
        <end position="62"/>
    </location>
</feature>
<dbReference type="RefSeq" id="WP_378262716.1">
    <property type="nucleotide sequence ID" value="NZ_JBHUKR010000004.1"/>
</dbReference>
<protein>
    <submittedName>
        <fullName evidence="4">Helix-turn-helix domain-containing protein</fullName>
    </submittedName>
</protein>
<feature type="region of interest" description="Disordered" evidence="2">
    <location>
        <begin position="63"/>
        <end position="84"/>
    </location>
</feature>
<organism evidence="4 5">
    <name type="scientific">Amycolatopsis pigmentata</name>
    <dbReference type="NCBI Taxonomy" id="450801"/>
    <lineage>
        <taxon>Bacteria</taxon>
        <taxon>Bacillati</taxon>
        <taxon>Actinomycetota</taxon>
        <taxon>Actinomycetes</taxon>
        <taxon>Pseudonocardiales</taxon>
        <taxon>Pseudonocardiaceae</taxon>
        <taxon>Amycolatopsis</taxon>
    </lineage>
</organism>
<dbReference type="Gene3D" id="2.60.120.10">
    <property type="entry name" value="Jelly Rolls"/>
    <property type="match status" value="1"/>
</dbReference>
<gene>
    <name evidence="4" type="ORF">ACFSXZ_01965</name>
</gene>
<evidence type="ECO:0000313" key="4">
    <source>
        <dbReference type="EMBL" id="MFD2415085.1"/>
    </source>
</evidence>
<dbReference type="Gene3D" id="1.10.260.40">
    <property type="entry name" value="lambda repressor-like DNA-binding domains"/>
    <property type="match status" value="1"/>
</dbReference>
<dbReference type="InterPro" id="IPR001387">
    <property type="entry name" value="Cro/C1-type_HTH"/>
</dbReference>
<dbReference type="InterPro" id="IPR013096">
    <property type="entry name" value="Cupin_2"/>
</dbReference>
<evidence type="ECO:0000256" key="1">
    <source>
        <dbReference type="ARBA" id="ARBA00023125"/>
    </source>
</evidence>
<dbReference type="PANTHER" id="PTHR46797:SF1">
    <property type="entry name" value="METHYLPHOSPHONATE SYNTHASE"/>
    <property type="match status" value="1"/>
</dbReference>
<comment type="caution">
    <text evidence="4">The sequence shown here is derived from an EMBL/GenBank/DDBJ whole genome shotgun (WGS) entry which is preliminary data.</text>
</comment>
<dbReference type="InterPro" id="IPR050807">
    <property type="entry name" value="TransReg_Diox_bact_type"/>
</dbReference>
<dbReference type="InterPro" id="IPR010982">
    <property type="entry name" value="Lambda_DNA-bd_dom_sf"/>
</dbReference>
<dbReference type="InterPro" id="IPR011051">
    <property type="entry name" value="RmlC_Cupin_sf"/>
</dbReference>
<dbReference type="CDD" id="cd00093">
    <property type="entry name" value="HTH_XRE"/>
    <property type="match status" value="1"/>
</dbReference>
<accession>A0ABW5FKI9</accession>
<evidence type="ECO:0000313" key="5">
    <source>
        <dbReference type="Proteomes" id="UP001597417"/>
    </source>
</evidence>
<keyword evidence="5" id="KW-1185">Reference proteome</keyword>
<dbReference type="Proteomes" id="UP001597417">
    <property type="component" value="Unassembled WGS sequence"/>
</dbReference>
<dbReference type="SMART" id="SM00530">
    <property type="entry name" value="HTH_XRE"/>
    <property type="match status" value="1"/>
</dbReference>
<dbReference type="InterPro" id="IPR014710">
    <property type="entry name" value="RmlC-like_jellyroll"/>
</dbReference>
<dbReference type="PANTHER" id="PTHR46797">
    <property type="entry name" value="HTH-TYPE TRANSCRIPTIONAL REGULATOR"/>
    <property type="match status" value="1"/>
</dbReference>
<dbReference type="Pfam" id="PF01381">
    <property type="entry name" value="HTH_3"/>
    <property type="match status" value="1"/>
</dbReference>
<dbReference type="CDD" id="cd02209">
    <property type="entry name" value="cupin_XRE_C"/>
    <property type="match status" value="1"/>
</dbReference>
<evidence type="ECO:0000256" key="2">
    <source>
        <dbReference type="SAM" id="MobiDB-lite"/>
    </source>
</evidence>
<reference evidence="5" key="1">
    <citation type="journal article" date="2019" name="Int. J. Syst. Evol. Microbiol.">
        <title>The Global Catalogue of Microorganisms (GCM) 10K type strain sequencing project: providing services to taxonomists for standard genome sequencing and annotation.</title>
        <authorList>
            <consortium name="The Broad Institute Genomics Platform"/>
            <consortium name="The Broad Institute Genome Sequencing Center for Infectious Disease"/>
            <person name="Wu L."/>
            <person name="Ma J."/>
        </authorList>
    </citation>
    <scope>NUCLEOTIDE SEQUENCE [LARGE SCALE GENOMIC DNA]</scope>
    <source>
        <strain evidence="5">CGMCC 4.7645</strain>
    </source>
</reference>